<organism evidence="2 3">
    <name type="scientific">Leishmania martiniquensis</name>
    <dbReference type="NCBI Taxonomy" id="1580590"/>
    <lineage>
        <taxon>Eukaryota</taxon>
        <taxon>Discoba</taxon>
        <taxon>Euglenozoa</taxon>
        <taxon>Kinetoplastea</taxon>
        <taxon>Metakinetoplastina</taxon>
        <taxon>Trypanosomatida</taxon>
        <taxon>Trypanosomatidae</taxon>
        <taxon>Leishmaniinae</taxon>
        <taxon>Leishmania</taxon>
    </lineage>
</organism>
<dbReference type="SMR" id="A0A836GPG0"/>
<proteinExistence type="predicted"/>
<accession>A0A836GPG0</accession>
<dbReference type="KEGG" id="lmat:92512660"/>
<dbReference type="AlphaFoldDB" id="A0A836GPG0"/>
<dbReference type="Proteomes" id="UP000673552">
    <property type="component" value="Unassembled WGS sequence"/>
</dbReference>
<keyword evidence="3" id="KW-1185">Reference proteome</keyword>
<name>A0A836GPG0_9TRYP</name>
<feature type="region of interest" description="Disordered" evidence="1">
    <location>
        <begin position="375"/>
        <end position="419"/>
    </location>
</feature>
<evidence type="ECO:0000313" key="3">
    <source>
        <dbReference type="Proteomes" id="UP000673552"/>
    </source>
</evidence>
<evidence type="ECO:0000256" key="1">
    <source>
        <dbReference type="SAM" id="MobiDB-lite"/>
    </source>
</evidence>
<reference evidence="3" key="1">
    <citation type="journal article" date="2021" name="Microbiol. Resour. Announc.">
        <title>LGAAP: Leishmaniinae Genome Assembly and Annotation Pipeline.</title>
        <authorList>
            <person name="Almutairi H."/>
            <person name="Urbaniak M.D."/>
            <person name="Bates M.D."/>
            <person name="Jariyapan N."/>
            <person name="Kwakye-Nuako G."/>
            <person name="Thomaz-Soccol V."/>
            <person name="Al-Salem W.S."/>
            <person name="Dillon R.J."/>
            <person name="Bates P.A."/>
            <person name="Gatherer D."/>
        </authorList>
    </citation>
    <scope>NUCLEOTIDE SEQUENCE [LARGE SCALE GENOMIC DNA]</scope>
</reference>
<comment type="caution">
    <text evidence="2">The sequence shown here is derived from an EMBL/GenBank/DDBJ whole genome shotgun (WGS) entry which is preliminary data.</text>
</comment>
<sequence length="419" mass="44446">MLADLSQKLLTETLYNSQRPMPGSNCATPGQKSMTGVFAAPETPVLPSLEACDRALSLHYGDPAHRRVSSSVQIADGVISVATRDGEEYHYPVVQGRAGGRVSPQLQLAEPSASMAARSNAAARARHTSITSTSPSSHSILQGIIDSAGADEGETVAEALEAYRNSRLTPSRIQRHRRVSGANSRSPPPALALRGEPVEDVVQASPSQAVTPSSSLLSTPRHSMQRTPPSSSRAGWGSIAAEAVLDSSVNGARGQNAAPTVAPMRMEEMGVSTPEMAEYFAESSVDAGRRRGSSWVLSNSSSASWPIFNAQVVRRRSLPENSPHLTSRNDSHALLERLMDFMEDQSASMQKLHQRMDALESTSNSLLERVKKIESSTPANAGGLHRVAAESASPSVTRTSGSLESAPPPSTRAPSKAIN</sequence>
<gene>
    <name evidence="2" type="ORF">LSCM1_02565</name>
</gene>
<feature type="compositionally biased region" description="Polar residues" evidence="1">
    <location>
        <begin position="392"/>
        <end position="403"/>
    </location>
</feature>
<dbReference type="OrthoDB" id="273583at2759"/>
<protein>
    <submittedName>
        <fullName evidence="2">Uncharacterized protein</fullName>
    </submittedName>
</protein>
<dbReference type="EMBL" id="JAFEUZ010000033">
    <property type="protein sequence ID" value="KAG5469350.1"/>
    <property type="molecule type" value="Genomic_DNA"/>
</dbReference>
<dbReference type="RefSeq" id="XP_067175523.1">
    <property type="nucleotide sequence ID" value="XM_067320148.1"/>
</dbReference>
<feature type="region of interest" description="Disordered" evidence="1">
    <location>
        <begin position="168"/>
        <end position="235"/>
    </location>
</feature>
<evidence type="ECO:0000313" key="2">
    <source>
        <dbReference type="EMBL" id="KAG5469350.1"/>
    </source>
</evidence>
<reference evidence="3" key="2">
    <citation type="journal article" date="2021" name="Sci. Data">
        <title>Chromosome-scale genome sequencing, assembly and annotation of six genomes from subfamily Leishmaniinae.</title>
        <authorList>
            <person name="Almutairi H."/>
            <person name="Urbaniak M.D."/>
            <person name="Bates M.D."/>
            <person name="Jariyapan N."/>
            <person name="Kwakye-Nuako G."/>
            <person name="Thomaz Soccol V."/>
            <person name="Al-Salem W.S."/>
            <person name="Dillon R.J."/>
            <person name="Bates P.A."/>
            <person name="Gatherer D."/>
        </authorList>
    </citation>
    <scope>NUCLEOTIDE SEQUENCE [LARGE SCALE GENOMIC DNA]</scope>
</reference>
<dbReference type="GeneID" id="92512660"/>
<feature type="compositionally biased region" description="Polar residues" evidence="1">
    <location>
        <begin position="204"/>
        <end position="233"/>
    </location>
</feature>